<dbReference type="SUPFAM" id="SSF51905">
    <property type="entry name" value="FAD/NAD(P)-binding domain"/>
    <property type="match status" value="1"/>
</dbReference>
<evidence type="ECO:0000256" key="6">
    <source>
        <dbReference type="ARBA" id="ARBA00022525"/>
    </source>
</evidence>
<comment type="catalytic activity">
    <reaction evidence="13">
        <text>pyranose + acceptor = pyranos-2-ulose + reduced acceptor.</text>
        <dbReference type="EC" id="1.1.99.29"/>
    </reaction>
</comment>
<evidence type="ECO:0000313" key="21">
    <source>
        <dbReference type="Proteomes" id="UP001140091"/>
    </source>
</evidence>
<evidence type="ECO:0000256" key="14">
    <source>
        <dbReference type="ARBA" id="ARBA00034010"/>
    </source>
</evidence>
<evidence type="ECO:0000256" key="15">
    <source>
        <dbReference type="ARBA" id="ARBA00034029"/>
    </source>
</evidence>
<comment type="function">
    <text evidence="12">Catalyzes the single-oxidation or sequential double oxidation reaction of carbohydrates primarily at carbon-2 and/or carbon-3 with the concomitant reduction of the flavin. The enzyme exhibits a broad sugar substrate specificity, oxidizing different aldopyranoses to the corresponding C-1, C-2, C-3 or C-1,2, C-2,3 and C-3,4 (di)dehydro sugars with substrate-specific regioselectivity. Accepts only a narrow range of electron acceptors such as substituted benzoquinones and complexed metal ions and reacts extremely slowly with O(2) as acceptor. May play a role in the natural recycling of plant matter by oxidizing all major monosaccharides in lignocellulose and by reducing quinone compounds or reactive radical species generated during lignin depolymerization.</text>
</comment>
<dbReference type="InterPro" id="IPR012132">
    <property type="entry name" value="GMC_OxRdtase"/>
</dbReference>
<dbReference type="Gene3D" id="3.30.560.10">
    <property type="entry name" value="Glucose Oxidase, domain 3"/>
    <property type="match status" value="1"/>
</dbReference>
<feature type="non-terminal residue" evidence="20">
    <location>
        <position position="527"/>
    </location>
</feature>
<dbReference type="Gene3D" id="3.50.50.60">
    <property type="entry name" value="FAD/NAD(P)-binding domain"/>
    <property type="match status" value="1"/>
</dbReference>
<keyword evidence="8" id="KW-0732">Signal</keyword>
<dbReference type="Pfam" id="PF05199">
    <property type="entry name" value="GMC_oxred_C"/>
    <property type="match status" value="1"/>
</dbReference>
<dbReference type="Proteomes" id="UP001140091">
    <property type="component" value="Unassembled WGS sequence"/>
</dbReference>
<keyword evidence="9" id="KW-0274">FAD</keyword>
<evidence type="ECO:0000256" key="9">
    <source>
        <dbReference type="ARBA" id="ARBA00022827"/>
    </source>
</evidence>
<keyword evidence="21" id="KW-1185">Reference proteome</keyword>
<dbReference type="GO" id="GO:0033718">
    <property type="term" value="F:pyranose dehydrogenase (acceptor) activity"/>
    <property type="evidence" value="ECO:0007669"/>
    <property type="project" value="UniProtKB-EC"/>
</dbReference>
<dbReference type="InterPro" id="IPR007867">
    <property type="entry name" value="GMC_OxRtase_C"/>
</dbReference>
<evidence type="ECO:0000256" key="3">
    <source>
        <dbReference type="ARBA" id="ARBA00010790"/>
    </source>
</evidence>
<comment type="similarity">
    <text evidence="3">Belongs to the GMC oxidoreductase family.</text>
</comment>
<dbReference type="InterPro" id="IPR036188">
    <property type="entry name" value="FAD/NAD-bd_sf"/>
</dbReference>
<sequence length="527" mass="56537">MAEVSSASFDYIVIGGGTAGLVVASRLAEDEGKTVVVLEAGKDVSNETSVMIPGLWPATWGTEYDWKTTSAPTENVGPVSMPRGKGLGGSSIINIMQLGRAPSAEYDALEAWGNPGWTATEFNKYFRKTLAYNETKANEFGLEPEPALYGSGPILNTLPKITADVYPAWVEAYKELGVPFNPTADGGENLGVWPGAAAIRNETLTRITSATAYYEPNRGKRNLKVITSAHASRIIFSKARDGKGVIATGVEYIVDGTNSITVIHAKKEVILSAGSLMTPQILELSGIGDPKILSQHNISVLVDLPGVGNNLRDAQKLKSTAQGIEKKEIHPEIKATLESWLARDDISQLELIMVPFFVPTTVKPTPSPGKSHFSFTIAAMHPLSRGSVHISSTNPLTLPTINLSWADNDYDIGVLVEGVKLARRLIQAKPLAAIQAKELAPGPSIQTDDQIADFGRQHAGTVFHPLGTAAMLPREKRGVVDHNLRVYGTKNLRVVDASIIPVQIGAHPMATIYAIAEKAADLIKFGH</sequence>
<name>A0A9W8IXZ1_9AGAR</name>
<evidence type="ECO:0000256" key="2">
    <source>
        <dbReference type="ARBA" id="ARBA00004613"/>
    </source>
</evidence>
<evidence type="ECO:0000256" key="13">
    <source>
        <dbReference type="ARBA" id="ARBA00033986"/>
    </source>
</evidence>
<protein>
    <recommendedName>
        <fullName evidence="5">pyranose dehydrogenase (acceptor)</fullName>
        <ecNumber evidence="5">1.1.99.29</ecNumber>
    </recommendedName>
</protein>
<evidence type="ECO:0000256" key="1">
    <source>
        <dbReference type="ARBA" id="ARBA00001974"/>
    </source>
</evidence>
<reference evidence="20" key="1">
    <citation type="submission" date="2022-06" db="EMBL/GenBank/DDBJ databases">
        <title>Genome Sequence of Candolleomyces eurysporus.</title>
        <authorList>
            <person name="Buettner E."/>
        </authorList>
    </citation>
    <scope>NUCLEOTIDE SEQUENCE</scope>
    <source>
        <strain evidence="20">VTCC 930004</strain>
    </source>
</reference>
<dbReference type="InterPro" id="IPR000172">
    <property type="entry name" value="GMC_OxRdtase_N"/>
</dbReference>
<evidence type="ECO:0000256" key="4">
    <source>
        <dbReference type="ARBA" id="ARBA00011245"/>
    </source>
</evidence>
<evidence type="ECO:0000256" key="7">
    <source>
        <dbReference type="ARBA" id="ARBA00022630"/>
    </source>
</evidence>
<evidence type="ECO:0000256" key="16">
    <source>
        <dbReference type="ARBA" id="ARBA00034050"/>
    </source>
</evidence>
<organism evidence="20 21">
    <name type="scientific">Candolleomyces eurysporus</name>
    <dbReference type="NCBI Taxonomy" id="2828524"/>
    <lineage>
        <taxon>Eukaryota</taxon>
        <taxon>Fungi</taxon>
        <taxon>Dikarya</taxon>
        <taxon>Basidiomycota</taxon>
        <taxon>Agaricomycotina</taxon>
        <taxon>Agaricomycetes</taxon>
        <taxon>Agaricomycetidae</taxon>
        <taxon>Agaricales</taxon>
        <taxon>Agaricineae</taxon>
        <taxon>Psathyrellaceae</taxon>
        <taxon>Candolleomyces</taxon>
    </lineage>
</organism>
<feature type="active site" description="Proton acceptor" evidence="18">
    <location>
        <position position="507"/>
    </location>
</feature>
<dbReference type="PROSITE" id="PS00624">
    <property type="entry name" value="GMC_OXRED_2"/>
    <property type="match status" value="1"/>
</dbReference>
<dbReference type="PIRSF" id="PIRSF000137">
    <property type="entry name" value="Alcohol_oxidase"/>
    <property type="match status" value="1"/>
</dbReference>
<keyword evidence="7" id="KW-0285">Flavoprotein</keyword>
<dbReference type="AlphaFoldDB" id="A0A9W8IXZ1"/>
<dbReference type="SUPFAM" id="SSF54373">
    <property type="entry name" value="FAD-linked reductases, C-terminal domain"/>
    <property type="match status" value="1"/>
</dbReference>
<evidence type="ECO:0000313" key="20">
    <source>
        <dbReference type="EMBL" id="KAJ2923869.1"/>
    </source>
</evidence>
<dbReference type="EMBL" id="JANBPK010001269">
    <property type="protein sequence ID" value="KAJ2923869.1"/>
    <property type="molecule type" value="Genomic_DNA"/>
</dbReference>
<dbReference type="OrthoDB" id="269227at2759"/>
<evidence type="ECO:0000256" key="18">
    <source>
        <dbReference type="PIRSR" id="PIRSR000137-1"/>
    </source>
</evidence>
<comment type="subunit">
    <text evidence="4">Monomer.</text>
</comment>
<accession>A0A9W8IXZ1</accession>
<evidence type="ECO:0000256" key="10">
    <source>
        <dbReference type="ARBA" id="ARBA00023002"/>
    </source>
</evidence>
<feature type="active site" description="Proton donor" evidence="18">
    <location>
        <position position="464"/>
    </location>
</feature>
<comment type="catalytic activity">
    <reaction evidence="15">
        <text>pyranose + acceptor = pyranos-3-ulose + reduced acceptor.</text>
        <dbReference type="EC" id="1.1.99.29"/>
    </reaction>
</comment>
<feature type="domain" description="Glucose-methanol-choline oxidoreductase N-terminal" evidence="19">
    <location>
        <begin position="274"/>
        <end position="288"/>
    </location>
</feature>
<comment type="caution">
    <text evidence="20">The sequence shown here is derived from an EMBL/GenBank/DDBJ whole genome shotgun (WGS) entry which is preliminary data.</text>
</comment>
<proteinExistence type="inferred from homology"/>
<evidence type="ECO:0000256" key="5">
    <source>
        <dbReference type="ARBA" id="ARBA00013177"/>
    </source>
</evidence>
<evidence type="ECO:0000256" key="17">
    <source>
        <dbReference type="ARBA" id="ARBA00034059"/>
    </source>
</evidence>
<keyword evidence="10" id="KW-0560">Oxidoreductase</keyword>
<comment type="catalytic activity">
    <reaction evidence="17">
        <text>a pyranoside + acceptor = a pyranosid-3,4-diulose + reduced acceptor.</text>
        <dbReference type="EC" id="1.1.99.29"/>
    </reaction>
</comment>
<comment type="catalytic activity">
    <reaction evidence="14">
        <text>pyranose + acceptor = pyranos-2,3-diulose + reduced acceptor.</text>
        <dbReference type="EC" id="1.1.99.29"/>
    </reaction>
</comment>
<dbReference type="GO" id="GO:0005576">
    <property type="term" value="C:extracellular region"/>
    <property type="evidence" value="ECO:0007669"/>
    <property type="project" value="UniProtKB-SubCell"/>
</dbReference>
<keyword evidence="6" id="KW-0964">Secreted</keyword>
<gene>
    <name evidence="20" type="ORF">H1R20_g13224</name>
</gene>
<comment type="cofactor">
    <cofactor evidence="1">
        <name>FAD</name>
        <dbReference type="ChEBI" id="CHEBI:57692"/>
    </cofactor>
</comment>
<evidence type="ECO:0000256" key="12">
    <source>
        <dbReference type="ARBA" id="ARBA00024699"/>
    </source>
</evidence>
<evidence type="ECO:0000256" key="8">
    <source>
        <dbReference type="ARBA" id="ARBA00022729"/>
    </source>
</evidence>
<dbReference type="PANTHER" id="PTHR11552:SF201">
    <property type="entry name" value="GLUCOSE-METHANOL-CHOLINE OXIDOREDUCTASE N-TERMINAL DOMAIN-CONTAINING PROTEIN"/>
    <property type="match status" value="1"/>
</dbReference>
<comment type="catalytic activity">
    <reaction evidence="16">
        <text>a pyranoside + acceptor = a pyranosid-3-ulose + reduced acceptor.</text>
        <dbReference type="EC" id="1.1.99.29"/>
    </reaction>
</comment>
<keyword evidence="11" id="KW-0325">Glycoprotein</keyword>
<evidence type="ECO:0000256" key="11">
    <source>
        <dbReference type="ARBA" id="ARBA00023180"/>
    </source>
</evidence>
<dbReference type="Pfam" id="PF00732">
    <property type="entry name" value="GMC_oxred_N"/>
    <property type="match status" value="1"/>
</dbReference>
<comment type="subcellular location">
    <subcellularLocation>
        <location evidence="2">Secreted</location>
    </subcellularLocation>
</comment>
<evidence type="ECO:0000259" key="19">
    <source>
        <dbReference type="PROSITE" id="PS00624"/>
    </source>
</evidence>
<dbReference type="PANTHER" id="PTHR11552">
    <property type="entry name" value="GLUCOSE-METHANOL-CHOLINE GMC OXIDOREDUCTASE"/>
    <property type="match status" value="1"/>
</dbReference>
<dbReference type="EC" id="1.1.99.29" evidence="5"/>
<dbReference type="GO" id="GO:0050660">
    <property type="term" value="F:flavin adenine dinucleotide binding"/>
    <property type="evidence" value="ECO:0007669"/>
    <property type="project" value="InterPro"/>
</dbReference>